<evidence type="ECO:0000313" key="1">
    <source>
        <dbReference type="Proteomes" id="UP000887576"/>
    </source>
</evidence>
<proteinExistence type="predicted"/>
<evidence type="ECO:0000313" key="2">
    <source>
        <dbReference type="WBParaSite" id="JU765_v2.g19418.t1"/>
    </source>
</evidence>
<organism evidence="1 2">
    <name type="scientific">Panagrolaimus sp. JU765</name>
    <dbReference type="NCBI Taxonomy" id="591449"/>
    <lineage>
        <taxon>Eukaryota</taxon>
        <taxon>Metazoa</taxon>
        <taxon>Ecdysozoa</taxon>
        <taxon>Nematoda</taxon>
        <taxon>Chromadorea</taxon>
        <taxon>Rhabditida</taxon>
        <taxon>Tylenchina</taxon>
        <taxon>Panagrolaimomorpha</taxon>
        <taxon>Panagrolaimoidea</taxon>
        <taxon>Panagrolaimidae</taxon>
        <taxon>Panagrolaimus</taxon>
    </lineage>
</organism>
<sequence length="511" mass="56585">MFTWTYFLTVSIVLLGGSTQFYSYGIVNPEQELITGWINATYLARTGVALSETSLNLIWSAVVSSIAIGAIFGAAITRTLGERFGRRNSLVINGVINVFGALLELLAKPAGSYEFLIIGRLILGLNMGLTSGLIPMYLMEITPNKYRGAAGTLHQVAVAFSDWFSLFVGLPQVLGSSKLWPWAFSFPGLPALALVLILPFCPESPKFMLMTLGKREEALESIKRLVVEDEAQPMFRSLIKEAALNAREGTATFKELFTRKDLRIPLCVSILVMIAQQFTGCTAVFAYSTDMFVNANLDISTARFATLGIGIVYFLFACSSPFLIEKKGRRFLSLFQLTGCSVALAFLAVFTFVQQKSNNEWASYGSILALVAYMSIYGVGSPIPWMITGELFNTKFRATAVTVAVFTAWTFAFIVSSLYLPFQQLVGVSFSYLPFIVVSIFSIAFIYFLLPETREKNVDDIVSEIRFRSQSLTIGQPFRHVPEFSVSESRRLLPESEPADGHVNEYHTILP</sequence>
<accession>A0AC34QU67</accession>
<reference evidence="2" key="1">
    <citation type="submission" date="2022-11" db="UniProtKB">
        <authorList>
            <consortium name="WormBaseParasite"/>
        </authorList>
    </citation>
    <scope>IDENTIFICATION</scope>
</reference>
<dbReference type="WBParaSite" id="JU765_v2.g19418.t1">
    <property type="protein sequence ID" value="JU765_v2.g19418.t1"/>
    <property type="gene ID" value="JU765_v2.g19418"/>
</dbReference>
<name>A0AC34QU67_9BILA</name>
<dbReference type="Proteomes" id="UP000887576">
    <property type="component" value="Unplaced"/>
</dbReference>
<protein>
    <submittedName>
        <fullName evidence="2">Major facilitator superfamily (MFS) profile domain-containing protein</fullName>
    </submittedName>
</protein>